<name>A0A2W5KXD5_ANCNO</name>
<dbReference type="Pfam" id="PF12891">
    <property type="entry name" value="Glyco_hydro_44"/>
    <property type="match status" value="1"/>
</dbReference>
<protein>
    <recommendedName>
        <fullName evidence="1">Glycoside hydrolase family 44 catalytic domain-containing protein</fullName>
    </recommendedName>
</protein>
<evidence type="ECO:0000313" key="3">
    <source>
        <dbReference type="Proteomes" id="UP000249577"/>
    </source>
</evidence>
<dbReference type="InterPro" id="IPR013780">
    <property type="entry name" value="Glyco_hydro_b"/>
</dbReference>
<evidence type="ECO:0000313" key="2">
    <source>
        <dbReference type="EMBL" id="PZQ19385.1"/>
    </source>
</evidence>
<gene>
    <name evidence="2" type="ORF">DI565_02755</name>
</gene>
<accession>A0A2W5KXD5</accession>
<organism evidence="2 3">
    <name type="scientific">Ancylobacter novellus</name>
    <name type="common">Thiobacillus novellus</name>
    <dbReference type="NCBI Taxonomy" id="921"/>
    <lineage>
        <taxon>Bacteria</taxon>
        <taxon>Pseudomonadati</taxon>
        <taxon>Pseudomonadota</taxon>
        <taxon>Alphaproteobacteria</taxon>
        <taxon>Hyphomicrobiales</taxon>
        <taxon>Xanthobacteraceae</taxon>
        <taxon>Ancylobacter</taxon>
    </lineage>
</organism>
<dbReference type="SUPFAM" id="SSF51445">
    <property type="entry name" value="(Trans)glycosidases"/>
    <property type="match status" value="1"/>
</dbReference>
<feature type="domain" description="Glycoside hydrolase family 44 catalytic" evidence="1">
    <location>
        <begin position="36"/>
        <end position="259"/>
    </location>
</feature>
<dbReference type="AlphaFoldDB" id="A0A2W5KXD5"/>
<dbReference type="Proteomes" id="UP000249577">
    <property type="component" value="Unassembled WGS sequence"/>
</dbReference>
<comment type="caution">
    <text evidence="2">The sequence shown here is derived from an EMBL/GenBank/DDBJ whole genome shotgun (WGS) entry which is preliminary data.</text>
</comment>
<dbReference type="EMBL" id="QFPN01000001">
    <property type="protein sequence ID" value="PZQ19385.1"/>
    <property type="molecule type" value="Genomic_DNA"/>
</dbReference>
<evidence type="ECO:0000259" key="1">
    <source>
        <dbReference type="Pfam" id="PF12891"/>
    </source>
</evidence>
<sequence>MDGGPLSAELDARAGVTARRLGGNLMTTYDWATNLSNAGKDWNYANAYLLPDAMRLSDEERGRPHAVIDAMLAASRPMDAKSLVTLPLAGFVAADADGPVPPAEAAPSRRFKPVRWDGRTPGDAPIDPSVCDIPQLLARLVERHGTAAEGGIWAYALDNEPGLWSETHPRVAREKPTVASLIERSVKAATVVKAIDPGALVFGPASWGASEFATFQDAPDWPDYVRFDSFLGAYLDAFAKASERAGTRLLDALDVHWYPYSRRGDLFRTEDPRLASALLDAPRSLDEPGFVEDSWVPQVLRPGAEEGIGLPLLPSLRRTVERFFPGVGIAVTEFNYGGAGQVASGLALADALGRFCAGGVMFASHWGSLAGFLGEAYRLYRAEGGFGGEAFGVEGGDGRLSVFAARTAPGGRVDVVVLNKAEAPVVVDLRFAGAPRGGVPGSAQGFDAARPETGPVDAAAEAVEGGVRLALPPRAARRYLFG</sequence>
<reference evidence="2 3" key="1">
    <citation type="submission" date="2017-08" db="EMBL/GenBank/DDBJ databases">
        <title>Infants hospitalized years apart are colonized by the same room-sourced microbial strains.</title>
        <authorList>
            <person name="Brooks B."/>
            <person name="Olm M.R."/>
            <person name="Firek B.A."/>
            <person name="Baker R."/>
            <person name="Thomas B.C."/>
            <person name="Morowitz M.J."/>
            <person name="Banfield J.F."/>
        </authorList>
    </citation>
    <scope>NUCLEOTIDE SEQUENCE [LARGE SCALE GENOMIC DNA]</scope>
    <source>
        <strain evidence="2">S2_005_003_R2_43</strain>
    </source>
</reference>
<dbReference type="InterPro" id="IPR024745">
    <property type="entry name" value="GH44_cat"/>
</dbReference>
<proteinExistence type="predicted"/>
<dbReference type="Gene3D" id="3.20.20.80">
    <property type="entry name" value="Glycosidases"/>
    <property type="match status" value="1"/>
</dbReference>
<dbReference type="Gene3D" id="2.60.40.1180">
    <property type="entry name" value="Golgi alpha-mannosidase II"/>
    <property type="match status" value="1"/>
</dbReference>
<dbReference type="InterPro" id="IPR017853">
    <property type="entry name" value="GH"/>
</dbReference>